<dbReference type="GO" id="GO:0072330">
    <property type="term" value="P:monocarboxylic acid biosynthetic process"/>
    <property type="evidence" value="ECO:0007669"/>
    <property type="project" value="UniProtKB-ARBA"/>
</dbReference>
<gene>
    <name evidence="12" type="ORF">PEX2_051170</name>
</gene>
<dbReference type="RefSeq" id="XP_016592832.1">
    <property type="nucleotide sequence ID" value="XM_016742392.1"/>
</dbReference>
<dbReference type="PROSITE" id="PS50082">
    <property type="entry name" value="WD_REPEATS_2"/>
    <property type="match status" value="1"/>
</dbReference>
<dbReference type="GO" id="GO:0006629">
    <property type="term" value="P:lipid metabolic process"/>
    <property type="evidence" value="ECO:0007669"/>
    <property type="project" value="InterPro"/>
</dbReference>
<dbReference type="Gene3D" id="2.130.10.10">
    <property type="entry name" value="YVTN repeat-like/Quinoprotein amine dehydrogenase"/>
    <property type="match status" value="1"/>
</dbReference>
<evidence type="ECO:0000259" key="11">
    <source>
        <dbReference type="Pfam" id="PF01764"/>
    </source>
</evidence>
<dbReference type="InterPro" id="IPR017383">
    <property type="entry name" value="ARPC1"/>
</dbReference>
<dbReference type="InterPro" id="IPR001680">
    <property type="entry name" value="WD40_rpt"/>
</dbReference>
<dbReference type="PANTHER" id="PTHR10709">
    <property type="entry name" value="ACTIN-RELATED PROTEIN 2/3 COMPLEX SUBUNIT 1"/>
    <property type="match status" value="1"/>
</dbReference>
<dbReference type="Pfam" id="PF00400">
    <property type="entry name" value="WD40"/>
    <property type="match status" value="2"/>
</dbReference>
<dbReference type="GO" id="GO:0017000">
    <property type="term" value="P:antibiotic biosynthetic process"/>
    <property type="evidence" value="ECO:0007669"/>
    <property type="project" value="UniProtKB-ARBA"/>
</dbReference>
<evidence type="ECO:0000256" key="5">
    <source>
        <dbReference type="ARBA" id="ARBA00022737"/>
    </source>
</evidence>
<evidence type="ECO:0000256" key="6">
    <source>
        <dbReference type="ARBA" id="ARBA00023203"/>
    </source>
</evidence>
<evidence type="ECO:0000256" key="2">
    <source>
        <dbReference type="ARBA" id="ARBA00006260"/>
    </source>
</evidence>
<evidence type="ECO:0000256" key="4">
    <source>
        <dbReference type="ARBA" id="ARBA00022574"/>
    </source>
</evidence>
<comment type="similarity">
    <text evidence="2">Belongs to the WD repeat ARPC1 family.</text>
</comment>
<dbReference type="PANTHER" id="PTHR10709:SF2">
    <property type="entry name" value="ACTIN-RELATED PROTEIN 2_3 COMPLEX SUBUNIT"/>
    <property type="match status" value="1"/>
</dbReference>
<evidence type="ECO:0000256" key="7">
    <source>
        <dbReference type="ARBA" id="ARBA00023212"/>
    </source>
</evidence>
<dbReference type="InterPro" id="IPR002921">
    <property type="entry name" value="Fungal_lipase-type"/>
</dbReference>
<feature type="repeat" description="WD" evidence="10">
    <location>
        <begin position="50"/>
        <end position="82"/>
    </location>
</feature>
<keyword evidence="4 10" id="KW-0853">WD repeat</keyword>
<evidence type="ECO:0000256" key="8">
    <source>
        <dbReference type="ARBA" id="ARBA00041244"/>
    </source>
</evidence>
<dbReference type="HOGENOM" id="CLU_400053_0_0_1"/>
<evidence type="ECO:0000256" key="3">
    <source>
        <dbReference type="ARBA" id="ARBA00022490"/>
    </source>
</evidence>
<dbReference type="GO" id="GO:0005885">
    <property type="term" value="C:Arp2/3 protein complex"/>
    <property type="evidence" value="ECO:0007669"/>
    <property type="project" value="InterPro"/>
</dbReference>
<dbReference type="PhylomeDB" id="A0A0A2I7Q7"/>
<evidence type="ECO:0000256" key="1">
    <source>
        <dbReference type="ARBA" id="ARBA00004245"/>
    </source>
</evidence>
<evidence type="ECO:0000256" key="10">
    <source>
        <dbReference type="PROSITE-ProRule" id="PRU00221"/>
    </source>
</evidence>
<evidence type="ECO:0000256" key="9">
    <source>
        <dbReference type="ARBA" id="ARBA00041789"/>
    </source>
</evidence>
<organism evidence="12 13">
    <name type="scientific">Penicillium expansum</name>
    <name type="common">Blue mold rot fungus</name>
    <dbReference type="NCBI Taxonomy" id="27334"/>
    <lineage>
        <taxon>Eukaryota</taxon>
        <taxon>Fungi</taxon>
        <taxon>Dikarya</taxon>
        <taxon>Ascomycota</taxon>
        <taxon>Pezizomycotina</taxon>
        <taxon>Eurotiomycetes</taxon>
        <taxon>Eurotiomycetidae</taxon>
        <taxon>Eurotiales</taxon>
        <taxon>Aspergillaceae</taxon>
        <taxon>Penicillium</taxon>
    </lineage>
</organism>
<dbReference type="AlphaFoldDB" id="A0A0A2I7Q7"/>
<dbReference type="GO" id="GO:0051015">
    <property type="term" value="F:actin filament binding"/>
    <property type="evidence" value="ECO:0007669"/>
    <property type="project" value="TreeGrafter"/>
</dbReference>
<keyword evidence="13" id="KW-1185">Reference proteome</keyword>
<dbReference type="PROSITE" id="PS50294">
    <property type="entry name" value="WD_REPEATS_REGION"/>
    <property type="match status" value="1"/>
</dbReference>
<accession>A0A0A2I7Q7</accession>
<dbReference type="VEuPathDB" id="FungiDB:PEXP_045710"/>
<dbReference type="GO" id="GO:0034314">
    <property type="term" value="P:Arp2/3 complex-mediated actin nucleation"/>
    <property type="evidence" value="ECO:0007669"/>
    <property type="project" value="InterPro"/>
</dbReference>
<protein>
    <recommendedName>
        <fullName evidence="8">Arp2/3 complex 41 kDa subunit</fullName>
    </recommendedName>
    <alternativeName>
        <fullName evidence="9">p41-ARC</fullName>
    </alternativeName>
</protein>
<evidence type="ECO:0000313" key="13">
    <source>
        <dbReference type="Proteomes" id="UP000030143"/>
    </source>
</evidence>
<name>A0A0A2I7Q7_PENEN</name>
<keyword evidence="5" id="KW-0677">Repeat</keyword>
<dbReference type="Pfam" id="PF01764">
    <property type="entry name" value="Lipase_3"/>
    <property type="match status" value="1"/>
</dbReference>
<dbReference type="Gene3D" id="3.40.50.1820">
    <property type="entry name" value="alpha/beta hydrolase"/>
    <property type="match status" value="1"/>
</dbReference>
<keyword evidence="7" id="KW-0206">Cytoskeleton</keyword>
<dbReference type="Proteomes" id="UP000030143">
    <property type="component" value="Unassembled WGS sequence"/>
</dbReference>
<keyword evidence="3" id="KW-0963">Cytoplasm</keyword>
<sequence length="757" mass="82777">MAAPQVHHLFHAPIADHSFSSDKKTLAVARENNVELYQQSGNKFALSDELKGHEKTVTSVDIAPNSGRIVTCSQDRNAYVWEQTPTGWKPTLVLLRINRAATFVRWSPSEQKFAVGSGARVIAVCYFEEENDWWISKHIKKPIRSTITTLAWHPNSVLLAAGSTDSHARVFSSFIKGIDTRPEPSAWGERLPFNTICGEYLNDTAGWIQGVAFSPSGNALAFTGHDSSVTVVYPSAPEQPPRAMLNIATRLLPLNSLIWNGETEIIAAGHDCEPFRFRGDENGWQLAGSLESKAGEAGGAREESALNMFRQMDLKGQAQADTKLKSTHQNTVHTIRAHEEANGVRAVSTAVLSFGPPDLNYLFNAGLGVCLATAQNKKHVSTDLFNSLEELSRLVDISYCVGTTGVQQPFQCLSRCDEFPDLELVTTWNTGVLLSDSCGYIALSHTPSAKQIILAFRGTYSITNTIIDLSAYPQAYIPYPDPEENTTSTIPVPAGPHCENCTIHAGFMRSWLHTRTEILPAITTLRQQYPDYAITLVGHSLGGAVAALAGLEMRLKGWDATVTTFGEPMIGNAAFAAFLDEQFGLGDGISIPPLEGGMRFRRVTHIGDPVPMLPLAEWGYSPHSGEVFIMKEGLPPRREDVVYCVGWEDPGCIAGNGVEGVLVELYRDLNVPVGLAGYDSGGNGCRLSGDDGSAVSEEQAVLGHESPDIADCEDRLSPLRWDWSLIPARYRLWELFYAHRDYFWRIGLCVPGGDPTG</sequence>
<dbReference type="OrthoDB" id="406844at2759"/>
<dbReference type="SUPFAM" id="SSF50978">
    <property type="entry name" value="WD40 repeat-like"/>
    <property type="match status" value="1"/>
</dbReference>
<proteinExistence type="inferred from homology"/>
<dbReference type="STRING" id="27334.A0A0A2I7Q7"/>
<dbReference type="CDD" id="cd00519">
    <property type="entry name" value="Lipase_3"/>
    <property type="match status" value="1"/>
</dbReference>
<dbReference type="SMART" id="SM00320">
    <property type="entry name" value="WD40"/>
    <property type="match status" value="4"/>
</dbReference>
<keyword evidence="6" id="KW-0009">Actin-binding</keyword>
<comment type="caution">
    <text evidence="12">The sequence shown here is derived from an EMBL/GenBank/DDBJ whole genome shotgun (WGS) entry which is preliminary data.</text>
</comment>
<dbReference type="FunFam" id="2.130.10.10:FF:000220">
    <property type="entry name" value="Actin-related protein 2/3 complex subunit"/>
    <property type="match status" value="1"/>
</dbReference>
<evidence type="ECO:0000313" key="12">
    <source>
        <dbReference type="EMBL" id="KGO49419.1"/>
    </source>
</evidence>
<dbReference type="InterPro" id="IPR036322">
    <property type="entry name" value="WD40_repeat_dom_sf"/>
</dbReference>
<reference evidence="12 13" key="1">
    <citation type="journal article" date="2015" name="Mol. Plant Microbe Interact.">
        <title>Genome, transcriptome, and functional analyses of Penicillium expansum provide new insights into secondary metabolism and pathogenicity.</title>
        <authorList>
            <person name="Ballester A.R."/>
            <person name="Marcet-Houben M."/>
            <person name="Levin E."/>
            <person name="Sela N."/>
            <person name="Selma-Lazaro C."/>
            <person name="Carmona L."/>
            <person name="Wisniewski M."/>
            <person name="Droby S."/>
            <person name="Gonzalez-Candelas L."/>
            <person name="Gabaldon T."/>
        </authorList>
    </citation>
    <scope>NUCLEOTIDE SEQUENCE [LARGE SCALE GENOMIC DNA]</scope>
    <source>
        <strain evidence="12 13">MD-8</strain>
    </source>
</reference>
<comment type="subcellular location">
    <subcellularLocation>
        <location evidence="1">Cytoplasm</location>
        <location evidence="1">Cytoskeleton</location>
    </subcellularLocation>
</comment>
<dbReference type="InterPro" id="IPR015943">
    <property type="entry name" value="WD40/YVTN_repeat-like_dom_sf"/>
</dbReference>
<dbReference type="GeneID" id="27677811"/>
<feature type="domain" description="Fungal lipase-type" evidence="11">
    <location>
        <begin position="454"/>
        <end position="616"/>
    </location>
</feature>
<dbReference type="EMBL" id="JQFZ01000380">
    <property type="protein sequence ID" value="KGO49419.1"/>
    <property type="molecule type" value="Genomic_DNA"/>
</dbReference>
<dbReference type="InterPro" id="IPR029058">
    <property type="entry name" value="AB_hydrolase_fold"/>
</dbReference>
<dbReference type="SUPFAM" id="SSF53474">
    <property type="entry name" value="alpha/beta-Hydrolases"/>
    <property type="match status" value="1"/>
</dbReference>